<comment type="caution">
    <text evidence="10">The sequence shown here is derived from an EMBL/GenBank/DDBJ whole genome shotgun (WGS) entry which is preliminary data.</text>
</comment>
<evidence type="ECO:0000259" key="8">
    <source>
        <dbReference type="Pfam" id="PF22936"/>
    </source>
</evidence>
<feature type="region of interest" description="Disordered" evidence="5">
    <location>
        <begin position="145"/>
        <end position="178"/>
    </location>
</feature>
<dbReference type="GO" id="GO:0004190">
    <property type="term" value="F:aspartic-type endopeptidase activity"/>
    <property type="evidence" value="ECO:0007669"/>
    <property type="project" value="UniProtKB-KW"/>
</dbReference>
<protein>
    <submittedName>
        <fullName evidence="10">Retrovirus-related Pol polyprotein from transposon TNT 1-94</fullName>
    </submittedName>
</protein>
<dbReference type="Proteomes" id="UP000288805">
    <property type="component" value="Unassembled WGS sequence"/>
</dbReference>
<evidence type="ECO:0000256" key="2">
    <source>
        <dbReference type="ARBA" id="ARBA00022750"/>
    </source>
</evidence>
<organism evidence="10 11">
    <name type="scientific">Vitis vinifera</name>
    <name type="common">Grape</name>
    <dbReference type="NCBI Taxonomy" id="29760"/>
    <lineage>
        <taxon>Eukaryota</taxon>
        <taxon>Viridiplantae</taxon>
        <taxon>Streptophyta</taxon>
        <taxon>Embryophyta</taxon>
        <taxon>Tracheophyta</taxon>
        <taxon>Spermatophyta</taxon>
        <taxon>Magnoliopsida</taxon>
        <taxon>eudicotyledons</taxon>
        <taxon>Gunneridae</taxon>
        <taxon>Pentapetalae</taxon>
        <taxon>rosids</taxon>
        <taxon>Vitales</taxon>
        <taxon>Vitaceae</taxon>
        <taxon>Viteae</taxon>
        <taxon>Vitis</taxon>
    </lineage>
</organism>
<dbReference type="Pfam" id="PF25597">
    <property type="entry name" value="SH3_retrovirus"/>
    <property type="match status" value="1"/>
</dbReference>
<evidence type="ECO:0000259" key="6">
    <source>
        <dbReference type="Pfam" id="PF07727"/>
    </source>
</evidence>
<keyword evidence="1" id="KW-0479">Metal-binding</keyword>
<evidence type="ECO:0000313" key="10">
    <source>
        <dbReference type="EMBL" id="RVX07326.1"/>
    </source>
</evidence>
<proteinExistence type="predicted"/>
<dbReference type="InterPro" id="IPR025724">
    <property type="entry name" value="GAG-pre-integrase_dom"/>
</dbReference>
<dbReference type="Gene3D" id="3.30.420.10">
    <property type="entry name" value="Ribonuclease H-like superfamily/Ribonuclease H"/>
    <property type="match status" value="2"/>
</dbReference>
<name>A0A438JEF0_VITVI</name>
<feature type="domain" description="Retrovirus-related Pol polyprotein from transposon TNT 1-94-like beta-barrel" evidence="8">
    <location>
        <begin position="251"/>
        <end position="324"/>
    </location>
</feature>
<evidence type="ECO:0000259" key="9">
    <source>
        <dbReference type="Pfam" id="PF25597"/>
    </source>
</evidence>
<dbReference type="SUPFAM" id="SSF56672">
    <property type="entry name" value="DNA/RNA polymerases"/>
    <property type="match status" value="1"/>
</dbReference>
<dbReference type="EMBL" id="QGNW01000046">
    <property type="protein sequence ID" value="RVX07326.1"/>
    <property type="molecule type" value="Genomic_DNA"/>
</dbReference>
<evidence type="ECO:0000313" key="11">
    <source>
        <dbReference type="Proteomes" id="UP000288805"/>
    </source>
</evidence>
<accession>A0A438JEF0</accession>
<feature type="domain" description="GAG-pre-integrase" evidence="7">
    <location>
        <begin position="357"/>
        <end position="414"/>
    </location>
</feature>
<reference evidence="10 11" key="1">
    <citation type="journal article" date="2018" name="PLoS Genet.">
        <title>Population sequencing reveals clonal diversity and ancestral inbreeding in the grapevine cultivar Chardonnay.</title>
        <authorList>
            <person name="Roach M.J."/>
            <person name="Johnson D.L."/>
            <person name="Bohlmann J."/>
            <person name="van Vuuren H.J."/>
            <person name="Jones S.J."/>
            <person name="Pretorius I.S."/>
            <person name="Schmidt S.A."/>
            <person name="Borneman A.R."/>
        </authorList>
    </citation>
    <scope>NUCLEOTIDE SEQUENCE [LARGE SCALE GENOMIC DNA]</scope>
    <source>
        <strain evidence="11">cv. Chardonnay</strain>
        <tissue evidence="10">Leaf</tissue>
    </source>
</reference>
<dbReference type="InterPro" id="IPR012337">
    <property type="entry name" value="RNaseH-like_sf"/>
</dbReference>
<dbReference type="SUPFAM" id="SSF57903">
    <property type="entry name" value="FYVE/PHD zinc finger"/>
    <property type="match status" value="1"/>
</dbReference>
<dbReference type="InterPro" id="IPR057670">
    <property type="entry name" value="SH3_retrovirus"/>
</dbReference>
<dbReference type="Gene3D" id="3.30.40.10">
    <property type="entry name" value="Zinc/RING finger domain, C3HC4 (zinc finger)"/>
    <property type="match status" value="1"/>
</dbReference>
<dbReference type="InterPro" id="IPR011011">
    <property type="entry name" value="Znf_FYVE_PHD"/>
</dbReference>
<evidence type="ECO:0000256" key="4">
    <source>
        <dbReference type="ARBA" id="ARBA00022833"/>
    </source>
</evidence>
<dbReference type="Pfam" id="PF07727">
    <property type="entry name" value="RVT_2"/>
    <property type="match status" value="1"/>
</dbReference>
<keyword evidence="2" id="KW-0378">Hydrolase</keyword>
<feature type="compositionally biased region" description="Low complexity" evidence="5">
    <location>
        <begin position="148"/>
        <end position="165"/>
    </location>
</feature>
<dbReference type="SUPFAM" id="SSF53098">
    <property type="entry name" value="Ribonuclease H-like"/>
    <property type="match status" value="1"/>
</dbReference>
<dbReference type="Pfam" id="PF13976">
    <property type="entry name" value="gag_pre-integrs"/>
    <property type="match status" value="1"/>
</dbReference>
<dbReference type="Pfam" id="PF22936">
    <property type="entry name" value="Pol_BBD"/>
    <property type="match status" value="1"/>
</dbReference>
<feature type="region of interest" description="Disordered" evidence="5">
    <location>
        <begin position="193"/>
        <end position="229"/>
    </location>
</feature>
<feature type="domain" description="Reverse transcriptase Ty1/copia-type" evidence="6">
    <location>
        <begin position="694"/>
        <end position="873"/>
    </location>
</feature>
<gene>
    <name evidence="10" type="primary">POLX_2408</name>
    <name evidence="10" type="ORF">CK203_022643</name>
</gene>
<sequence>MITSEKLVGSENYLSWSASVELWFMGQGYEDHLITQEADIPEVDRVQWRKIDAQLCSVLWQSVDPRILLHLQAYKTCFKFWTQAKGLYTNDIQRLYKLDKFFMVLTLIGLRPDLEPIRDQILGSSSVPSLDDVFARLLRISSTQTLPSDSASDSSVLVSQTTSRGGRSGTRGRGQRPHCTYCNKLGHTRDRCYQLHGRPPRTAHMAQSSDSPLPQPPSSSASQTSQASIASVAQPGNASACLTHTSSLGPWILDSGASDHLSGNKDLFSSITTTSDLPTVTLANGSQTVAKGIGLALPLPSLPLTSVLYTPECPFNLISISKITRTLNCSITFSDKFVTLQDRSTGKTIGIGRESQGLYHLTSDSSPAVCISTDAPLLIHNRLGHPSLSKFQKMVPRFSTLSSLPCESCQLGKHTRVSFPKRLNNRAKSPFELVHTDVWGPCRTASTLGFQYFVTFIDDYSRSQFTSFMSHHGILHQSSCAHTPQQNGVAERKNRHLVETARTLLLHNHIPHSLLFPDQPLYFLPPRVFGCTCFVHILTPGQDKLSAKAMKCLFLGYSRLQKGYRCYSLETHRYFISADVTFFEDSPFFSTTSESLPVSEVLPIPIVSPPDAMPPRPLQVYHRRPRVVAPLPFPEAPADSLPIPSASPAPALPSPNDLPIAVRKGIALLSTHEALSHPGWRQAMVDEMAALHSNGTWDLVVLPSGKSTVGCRWVYAVKVGPDGQVDRLKARLVAKGYTQVYGSDYGDTFSPVAKIASVRLLLSMAAMCSWPLYQLDIKNAFLHGDLAEEVYMEQPPGFVAQGESGLVCRLRRSLYGLKQSPRAWFSRFSSVVQEFGMLRSTADHSVFYHHNSLGQCIYLVVYVDDIVITGSDQDDSSSSSGVVLSQRKYALDILEETGMLDCKPVDTPMDPNVKLVPGQGEPLGDPGRYRRLVGKLNYLTITRPDISFPVSVVSQFLQSPCDSHWDAVIRILRYIKSTPGQGVLYENRGHTQVVGYTDADWAGSPTDRRSTSGYCVFIGGNLISWKSKKQDVVARSSAEAEYRAMALATCELIWLRHLLQELRFGKDEQMKLICDNQAALHIASNPVFHERTKHIEVDCHFIREKIASGCVATSFVNSNDQLADIFTKSLRGPRIKYICNKLGAYDIWLECVVCGVGDNTLQCDSCLQSNHLQCLNSSLKHMQHGKRLCSSCIKEHDSSTSQLVQESGRNKAKKQVEGSDTREVTCDSHKLALIRSPGKGTSRKDMVESLPTDLSFVKKFSHIQRGSCSYVNSGSACNDGFAEGNLLSCSVGMNSEKNLETLGLKSSYGRKCSYGCAVTAASKTLNMEGSDSQAKDKSSKVFVDSLTQAKVTTPLLTFSRRSKRKRDVDSTNAERKFLVGQKSSLITKLNDSSYGIPCLSEATSQKGFSVAHSADLKLPGEGPNTNMKHLSCHTHDQVCFFPSLERFLGRLLKLCS</sequence>
<evidence type="ECO:0000256" key="5">
    <source>
        <dbReference type="SAM" id="MobiDB-lite"/>
    </source>
</evidence>
<dbReference type="GO" id="GO:0008270">
    <property type="term" value="F:zinc ion binding"/>
    <property type="evidence" value="ECO:0007669"/>
    <property type="project" value="UniProtKB-KW"/>
</dbReference>
<keyword evidence="2" id="KW-0645">Protease</keyword>
<dbReference type="PANTHER" id="PTHR11439">
    <property type="entry name" value="GAG-POL-RELATED RETROTRANSPOSON"/>
    <property type="match status" value="1"/>
</dbReference>
<dbReference type="CDD" id="cd09272">
    <property type="entry name" value="RNase_HI_RT_Ty1"/>
    <property type="match status" value="1"/>
</dbReference>
<dbReference type="InterPro" id="IPR043502">
    <property type="entry name" value="DNA/RNA_pol_sf"/>
</dbReference>
<dbReference type="InterPro" id="IPR013103">
    <property type="entry name" value="RVT_2"/>
</dbReference>
<keyword evidence="2" id="KW-0064">Aspartyl protease</keyword>
<dbReference type="InterPro" id="IPR054722">
    <property type="entry name" value="PolX-like_BBD"/>
</dbReference>
<evidence type="ECO:0000256" key="3">
    <source>
        <dbReference type="ARBA" id="ARBA00022771"/>
    </source>
</evidence>
<keyword evidence="3" id="KW-0863">Zinc-finger</keyword>
<feature type="domain" description="Retroviral polymerase SH3-like" evidence="9">
    <location>
        <begin position="531"/>
        <end position="593"/>
    </location>
</feature>
<evidence type="ECO:0000256" key="1">
    <source>
        <dbReference type="ARBA" id="ARBA00022723"/>
    </source>
</evidence>
<dbReference type="InterPro" id="IPR013083">
    <property type="entry name" value="Znf_RING/FYVE/PHD"/>
</dbReference>
<dbReference type="PANTHER" id="PTHR11439:SF484">
    <property type="entry name" value="REVERSE TRANSCRIPTASE TY1_COPIA-TYPE DOMAIN-CONTAINING PROTEIN"/>
    <property type="match status" value="1"/>
</dbReference>
<keyword evidence="4" id="KW-0862">Zinc</keyword>
<feature type="compositionally biased region" description="Low complexity" evidence="5">
    <location>
        <begin position="206"/>
        <end position="229"/>
    </location>
</feature>
<dbReference type="GO" id="GO:0003676">
    <property type="term" value="F:nucleic acid binding"/>
    <property type="evidence" value="ECO:0007669"/>
    <property type="project" value="InterPro"/>
</dbReference>
<evidence type="ECO:0000259" key="7">
    <source>
        <dbReference type="Pfam" id="PF13976"/>
    </source>
</evidence>
<dbReference type="InterPro" id="IPR036397">
    <property type="entry name" value="RNaseH_sf"/>
</dbReference>